<sequence length="401" mass="44229">MTRSPSTPLPTSLNCERHHSLSLPTLISTARTHLLLTPFNPTILVRVLSHLSPADQASVLGLNTAFYWLVLPLLSTHIVLSQAPWPRLRPLVKPPLELWEWIATHPPPSWVQQVDMYPHSSTRCMVHVYEHELDTEYAPRSANCPDRLPFLPRVQTLRIHGTLHTDAARWDGLTPQCSALQNVRPSKLVLLGSPTSGPLTSLPYGVLAAVDDYVLILSDPVEARAIVSDLTHTTARTATLIFAPPKPWLPMRSLNHGWPTFFAELGGQLAHLAIHVRIVNAGAIHHPIFGSEWDASRAEAHLETYLRQALRAEQTGYRPRGRPRCEVKFISMATYLVDAAQDELGAERLAEWRTGPESVTKGANTAPITAQACKPDNVFADAVGTRVADSVNGARGGETRE</sequence>
<reference evidence="1" key="1">
    <citation type="journal article" date="2023" name="BMC Genomics">
        <title>Chromosome-level genome assemblies of Cutaneotrichosporon spp. (Trichosporonales, Basidiomycota) reveal imbalanced evolution between nucleotide sequences and chromosome synteny.</title>
        <authorList>
            <person name="Kobayashi Y."/>
            <person name="Kayamori A."/>
            <person name="Aoki K."/>
            <person name="Shiwa Y."/>
            <person name="Matsutani M."/>
            <person name="Fujita N."/>
            <person name="Sugita T."/>
            <person name="Iwasaki W."/>
            <person name="Tanaka N."/>
            <person name="Takashima M."/>
        </authorList>
    </citation>
    <scope>NUCLEOTIDE SEQUENCE</scope>
    <source>
        <strain evidence="1">HIS016</strain>
    </source>
</reference>
<keyword evidence="2" id="KW-1185">Reference proteome</keyword>
<protein>
    <submittedName>
        <fullName evidence="1">Uncharacterized protein</fullName>
    </submittedName>
</protein>
<evidence type="ECO:0000313" key="1">
    <source>
        <dbReference type="EMBL" id="GMK57852.1"/>
    </source>
</evidence>
<dbReference type="AlphaFoldDB" id="A0AAD3TWT0"/>
<dbReference type="EMBL" id="BTCM01000004">
    <property type="protein sequence ID" value="GMK57852.1"/>
    <property type="molecule type" value="Genomic_DNA"/>
</dbReference>
<gene>
    <name evidence="1" type="ORF">CspeluHIS016_0406860</name>
</gene>
<accession>A0AAD3TWT0</accession>
<proteinExistence type="predicted"/>
<comment type="caution">
    <text evidence="1">The sequence shown here is derived from an EMBL/GenBank/DDBJ whole genome shotgun (WGS) entry which is preliminary data.</text>
</comment>
<organism evidence="1 2">
    <name type="scientific">Cutaneotrichosporon spelunceum</name>
    <dbReference type="NCBI Taxonomy" id="1672016"/>
    <lineage>
        <taxon>Eukaryota</taxon>
        <taxon>Fungi</taxon>
        <taxon>Dikarya</taxon>
        <taxon>Basidiomycota</taxon>
        <taxon>Agaricomycotina</taxon>
        <taxon>Tremellomycetes</taxon>
        <taxon>Trichosporonales</taxon>
        <taxon>Trichosporonaceae</taxon>
        <taxon>Cutaneotrichosporon</taxon>
    </lineage>
</organism>
<dbReference type="Proteomes" id="UP001222932">
    <property type="component" value="Unassembled WGS sequence"/>
</dbReference>
<reference evidence="1" key="2">
    <citation type="submission" date="2023-06" db="EMBL/GenBank/DDBJ databases">
        <authorList>
            <person name="Kobayashi Y."/>
            <person name="Kayamori A."/>
            <person name="Aoki K."/>
            <person name="Shiwa Y."/>
            <person name="Fujita N."/>
            <person name="Sugita T."/>
            <person name="Iwasaki W."/>
            <person name="Tanaka N."/>
            <person name="Takashima M."/>
        </authorList>
    </citation>
    <scope>NUCLEOTIDE SEQUENCE</scope>
    <source>
        <strain evidence="1">HIS016</strain>
    </source>
</reference>
<name>A0AAD3TWT0_9TREE</name>
<evidence type="ECO:0000313" key="2">
    <source>
        <dbReference type="Proteomes" id="UP001222932"/>
    </source>
</evidence>